<dbReference type="GO" id="GO:0031573">
    <property type="term" value="P:mitotic intra-S DNA damage checkpoint signaling"/>
    <property type="evidence" value="ECO:0007669"/>
    <property type="project" value="TreeGrafter"/>
</dbReference>
<evidence type="ECO:0000256" key="5">
    <source>
        <dbReference type="ARBA" id="ARBA00093456"/>
    </source>
</evidence>
<dbReference type="GO" id="GO:0000793">
    <property type="term" value="C:condensed chromosome"/>
    <property type="evidence" value="ECO:0007669"/>
    <property type="project" value="TreeGrafter"/>
</dbReference>
<dbReference type="GO" id="GO:1990918">
    <property type="term" value="P:double-strand break repair involved in meiotic recombination"/>
    <property type="evidence" value="ECO:0007669"/>
    <property type="project" value="TreeGrafter"/>
</dbReference>
<dbReference type="Proteomes" id="UP000825729">
    <property type="component" value="Unassembled WGS sequence"/>
</dbReference>
<dbReference type="GO" id="GO:0070182">
    <property type="term" value="F:DNA polymerase binding"/>
    <property type="evidence" value="ECO:0007669"/>
    <property type="project" value="TreeGrafter"/>
</dbReference>
<comment type="similarity">
    <text evidence="5">Belongs to the Fanconi anemia protein FANCD2 family.</text>
</comment>
<keyword evidence="4" id="KW-0539">Nucleus</keyword>
<comment type="subcellular location">
    <subcellularLocation>
        <location evidence="1">Nucleus</location>
    </subcellularLocation>
</comment>
<dbReference type="PANTHER" id="PTHR32086:SF0">
    <property type="entry name" value="FANCONI ANEMIA GROUP D2 PROTEIN"/>
    <property type="match status" value="1"/>
</dbReference>
<keyword evidence="3" id="KW-0832">Ubl conjugation</keyword>
<keyword evidence="2" id="KW-1017">Isopeptide bond</keyword>
<evidence type="ECO:0000256" key="4">
    <source>
        <dbReference type="ARBA" id="ARBA00023242"/>
    </source>
</evidence>
<dbReference type="GO" id="GO:0005634">
    <property type="term" value="C:nucleus"/>
    <property type="evidence" value="ECO:0007669"/>
    <property type="project" value="UniProtKB-SubCell"/>
</dbReference>
<organism evidence="6 7">
    <name type="scientific">Aristolochia fimbriata</name>
    <name type="common">White veined hardy Dutchman's pipe vine</name>
    <dbReference type="NCBI Taxonomy" id="158543"/>
    <lineage>
        <taxon>Eukaryota</taxon>
        <taxon>Viridiplantae</taxon>
        <taxon>Streptophyta</taxon>
        <taxon>Embryophyta</taxon>
        <taxon>Tracheophyta</taxon>
        <taxon>Spermatophyta</taxon>
        <taxon>Magnoliopsida</taxon>
        <taxon>Magnoliidae</taxon>
        <taxon>Piperales</taxon>
        <taxon>Aristolochiaceae</taxon>
        <taxon>Aristolochia</taxon>
    </lineage>
</organism>
<reference evidence="6 7" key="1">
    <citation type="submission" date="2021-07" db="EMBL/GenBank/DDBJ databases">
        <title>The Aristolochia fimbriata genome: insights into angiosperm evolution, floral development and chemical biosynthesis.</title>
        <authorList>
            <person name="Jiao Y."/>
        </authorList>
    </citation>
    <scope>NUCLEOTIDE SEQUENCE [LARGE SCALE GENOMIC DNA]</scope>
    <source>
        <strain evidence="6">IBCAS-2021</strain>
        <tissue evidence="6">Leaf</tissue>
    </source>
</reference>
<dbReference type="GO" id="GO:0036297">
    <property type="term" value="P:interstrand cross-link repair"/>
    <property type="evidence" value="ECO:0007669"/>
    <property type="project" value="TreeGrafter"/>
</dbReference>
<sequence length="1475" mass="165260">MGFLYRASLTDKKHSDAMPVGESQSVIRSTMGGSQGGEPQVQRMMALLADAGCTLYSSTGPPCMPSDPYKFRSRLENCFSTDQSLVSTFLSGFALYTQSPQNMERILKSGGNWSIVRELLLVAPLQLQLQYILLEKLPEYFNTTSGIQPVHPCLEEANIPGLILNHLRWLDFLVDVKGLSEKLFEVLSICPLQLKKEIIGSLPEILGGWSDSAVISSLEMMLKEDSEVVVPVLESFSNLNWDEQLQEQVVTIALSCIRTIHAEQMPFLLRFLLFSATSKNVQRIIPKIRDNLKFVCVPDPNAASHKKLKGKCLTDNVEASILEALRSSLRFKNILSETILKELKSLDEPHDHKVIDVWLLMLIYSNGGSLQKSVEKVIKRKIINGCLQGSLFEQCLQGQKALVQEYFSAFLSVADYLLACKEQQARDFGIYLYTSLFEELVGTYFRQEVLGLLVTHVGSGRNYEVNSALDAMVLLTSKHSEELLPLSSYISGLLDYLEGFSEDCLHKVYKVFSNLAMCARVDINLTGASLANELFMILRKQVGNADLKYKRMGIIGTFELVSLLGHVDSSSSQRTNVEEALELLRLSLDSCKMMPSPLILFYNELILMLESESLHTKVIEWVSKHVGDFELKFLNDIEGGQLLRKKSYGGLEGELWMNLDGDISPICLNILPVLHSSMQRSEPCLQVLPVNFLLLSVVERLTNQGSLEGIDALLGCPLHLPSPKYFVAAEWKSLTAKQKQIVGLSLYYAANWIRELLNAFCTQISGKVDCMTQSTREEMISKLLKRIRNLVFLENLLNRILKLHPISLPELCLSRHSNGSAIISGSSQITGKKRQKASLSTPGNNKRKSVHNAVVEHEKLDMSRKLRQPTILDVLKRTGAVISQDMAEGSTVPSHKDKNSESLVKDAFDESLLVEIPADSRILDAQKFKFRPLYDDCFSILSFSKGLGSCCSDPRGELPLHLYLLHDLHHKLDQFTPYTEFPTLSPSLPTKAPTLIGRINSKDFFNKIRPLFTTLKKHLDTAVCLFEEDKHGQSVCEEHWKTESAFAGNPDMPCVVVSKLSVAVSVISETLHCFSKILNLPDLFLLHNFSALSDLLGAFQPINMEASIVSCIQPFPSPGNIDYLYCGAHSFFEGLLDKACSISPLLGSKVLFTLESLINSTQLLLEKLLKGNEKNLQRSILKVIQPFLRNRLGICAHKLLLIDWDVGIQDADWKSKGDMIEKILHIYLANNNSTSILDELACSILSQVPLSKNISTSDAAGHGFPTLCHKTFVIWYRVLHEENLAVLSNLIEEISMLEKARAQTQPEAVKRVLIKLQQCVKVVVVLVNMCRSNDKIAMHTMAMKYGGKFVDLLLKAFEFFRANFDKHHEDIVQMVKELQKATRTIQTLCSEAKGTKRTVITSKIPGTKRSMERFLFQVKGLFHNTSNGATFWMGNLKHKDLHGQVVSSQVYATEEEMMTSFQHSDEGENEGGQLD</sequence>
<evidence type="ECO:0000256" key="2">
    <source>
        <dbReference type="ARBA" id="ARBA00022499"/>
    </source>
</evidence>
<name>A0AAV7DTA0_ARIFI</name>
<evidence type="ECO:0000313" key="6">
    <source>
        <dbReference type="EMBL" id="KAG9439837.1"/>
    </source>
</evidence>
<dbReference type="Pfam" id="PF14631">
    <property type="entry name" value="FancD2"/>
    <property type="match status" value="2"/>
</dbReference>
<evidence type="ECO:0000256" key="3">
    <source>
        <dbReference type="ARBA" id="ARBA00022843"/>
    </source>
</evidence>
<gene>
    <name evidence="6" type="ORF">H6P81_020002</name>
</gene>
<evidence type="ECO:0000256" key="1">
    <source>
        <dbReference type="ARBA" id="ARBA00004123"/>
    </source>
</evidence>
<evidence type="ECO:0000313" key="7">
    <source>
        <dbReference type="Proteomes" id="UP000825729"/>
    </source>
</evidence>
<comment type="caution">
    <text evidence="6">The sequence shown here is derived from an EMBL/GenBank/DDBJ whole genome shotgun (WGS) entry which is preliminary data.</text>
</comment>
<dbReference type="GO" id="GO:0007129">
    <property type="term" value="P:homologous chromosome pairing at meiosis"/>
    <property type="evidence" value="ECO:0007669"/>
    <property type="project" value="TreeGrafter"/>
</dbReference>
<keyword evidence="7" id="KW-1185">Reference proteome</keyword>
<evidence type="ECO:0008006" key="8">
    <source>
        <dbReference type="Google" id="ProtNLM"/>
    </source>
</evidence>
<accession>A0AAV7DTA0</accession>
<proteinExistence type="inferred from homology"/>
<dbReference type="EMBL" id="JAINDJ010000008">
    <property type="protein sequence ID" value="KAG9439837.1"/>
    <property type="molecule type" value="Genomic_DNA"/>
</dbReference>
<dbReference type="InterPro" id="IPR029448">
    <property type="entry name" value="FANCD2"/>
</dbReference>
<dbReference type="PANTHER" id="PTHR32086">
    <property type="entry name" value="FANCONI ANEMIA GROUP D2 PROTEIN"/>
    <property type="match status" value="1"/>
</dbReference>
<protein>
    <recommendedName>
        <fullName evidence="8">Fanconi anemia group D2 protein</fullName>
    </recommendedName>
</protein>